<reference evidence="3 4" key="1">
    <citation type="submission" date="2017-06" db="EMBL/GenBank/DDBJ databases">
        <authorList>
            <person name="Kim H.J."/>
            <person name="Triplett B.A."/>
        </authorList>
    </citation>
    <scope>NUCLEOTIDE SEQUENCE [LARGE SCALE GENOMIC DNA]</scope>
    <source>
        <strain evidence="3 4">CGMCC 4.5593</strain>
    </source>
</reference>
<name>A0A239NIU7_9ACTN</name>
<accession>A0A239NIU7</accession>
<evidence type="ECO:0000259" key="2">
    <source>
        <dbReference type="Pfam" id="PF13400"/>
    </source>
</evidence>
<keyword evidence="1" id="KW-0812">Transmembrane</keyword>
<evidence type="ECO:0000256" key="1">
    <source>
        <dbReference type="SAM" id="Phobius"/>
    </source>
</evidence>
<evidence type="ECO:0000313" key="3">
    <source>
        <dbReference type="EMBL" id="SNT54795.1"/>
    </source>
</evidence>
<gene>
    <name evidence="3" type="ORF">SAMN05421812_109123</name>
</gene>
<protein>
    <submittedName>
        <fullName evidence="3">Putative Flp pilus-assembly TadE/G-like</fullName>
    </submittedName>
</protein>
<evidence type="ECO:0000313" key="4">
    <source>
        <dbReference type="Proteomes" id="UP000198362"/>
    </source>
</evidence>
<dbReference type="EMBL" id="FZPH01000009">
    <property type="protein sequence ID" value="SNT54795.1"/>
    <property type="molecule type" value="Genomic_DNA"/>
</dbReference>
<feature type="transmembrane region" description="Helical" evidence="1">
    <location>
        <begin position="12"/>
        <end position="41"/>
    </location>
</feature>
<organism evidence="3 4">
    <name type="scientific">Asanoa hainanensis</name>
    <dbReference type="NCBI Taxonomy" id="560556"/>
    <lineage>
        <taxon>Bacteria</taxon>
        <taxon>Bacillati</taxon>
        <taxon>Actinomycetota</taxon>
        <taxon>Actinomycetes</taxon>
        <taxon>Micromonosporales</taxon>
        <taxon>Micromonosporaceae</taxon>
        <taxon>Asanoa</taxon>
    </lineage>
</organism>
<feature type="domain" description="Putative Flp pilus-assembly TadG-like N-terminal" evidence="2">
    <location>
        <begin position="14"/>
        <end position="59"/>
    </location>
</feature>
<keyword evidence="1" id="KW-1133">Transmembrane helix</keyword>
<keyword evidence="4" id="KW-1185">Reference proteome</keyword>
<proteinExistence type="predicted"/>
<keyword evidence="1" id="KW-0472">Membrane</keyword>
<dbReference type="Pfam" id="PF13400">
    <property type="entry name" value="Tad"/>
    <property type="match status" value="1"/>
</dbReference>
<dbReference type="Proteomes" id="UP000198362">
    <property type="component" value="Unassembled WGS sequence"/>
</dbReference>
<sequence>MTRPGRRGDRGAVGAIVAVLFGTGVALGMCALVIDIGLIFVERKQLQTGADAAAVEVARVCATSAVACGAPGTTATAAAYARENVADGEATAAVCGRGGGLSPCPTPSACARPAPATGVYAEVRTSILRPDGSTLLPPVFAQAVVDDYDGAAVTACARATWGPPRAARTLALAVSACDWEAMTGRGARFPSRERTLGGYPDTDPGACGRGAGSAGAGGFRWVAGSDATCRTPVSTTTAFRVTGRTELPAGCRNVLETLPPGQAVAVPIFSAVSDAGSAYTVLGVAAFVVTGWRLPGSRSTRAPAACGAGGCVSGYFTRAQVPGGGTVGGPNLGAQITELIG</sequence>
<dbReference type="AlphaFoldDB" id="A0A239NIU7"/>
<dbReference type="InterPro" id="IPR028087">
    <property type="entry name" value="Tad_N"/>
</dbReference>